<dbReference type="SUPFAM" id="SSF52540">
    <property type="entry name" value="P-loop containing nucleoside triphosphate hydrolases"/>
    <property type="match status" value="1"/>
</dbReference>
<dbReference type="Proteomes" id="UP000095255">
    <property type="component" value="Unassembled WGS sequence"/>
</dbReference>
<dbReference type="InterPro" id="IPR003439">
    <property type="entry name" value="ABC_transporter-like_ATP-bd"/>
</dbReference>
<dbReference type="PROSITE" id="PS50893">
    <property type="entry name" value="ABC_TRANSPORTER_2"/>
    <property type="match status" value="1"/>
</dbReference>
<protein>
    <submittedName>
        <fullName evidence="5">Macrolide ABC transporter ATP-binding protein</fullName>
    </submittedName>
</protein>
<dbReference type="GO" id="GO:0005886">
    <property type="term" value="C:plasma membrane"/>
    <property type="evidence" value="ECO:0007669"/>
    <property type="project" value="TreeGrafter"/>
</dbReference>
<dbReference type="PANTHER" id="PTHR24220:SF86">
    <property type="entry name" value="ABC TRANSPORTER ABCH.1"/>
    <property type="match status" value="1"/>
</dbReference>
<dbReference type="Gene3D" id="3.40.50.300">
    <property type="entry name" value="P-loop containing nucleotide triphosphate hydrolases"/>
    <property type="match status" value="1"/>
</dbReference>
<evidence type="ECO:0000256" key="1">
    <source>
        <dbReference type="ARBA" id="ARBA00022448"/>
    </source>
</evidence>
<dbReference type="GO" id="GO:0005524">
    <property type="term" value="F:ATP binding"/>
    <property type="evidence" value="ECO:0007669"/>
    <property type="project" value="UniProtKB-KW"/>
</dbReference>
<dbReference type="OrthoDB" id="9791546at2"/>
<dbReference type="Pfam" id="PF00005">
    <property type="entry name" value="ABC_tran"/>
    <property type="match status" value="1"/>
</dbReference>
<dbReference type="STRING" id="1390249.BHU72_00035"/>
<dbReference type="GO" id="GO:0022857">
    <property type="term" value="F:transmembrane transporter activity"/>
    <property type="evidence" value="ECO:0007669"/>
    <property type="project" value="TreeGrafter"/>
</dbReference>
<evidence type="ECO:0000313" key="6">
    <source>
        <dbReference type="Proteomes" id="UP000095255"/>
    </source>
</evidence>
<dbReference type="InterPro" id="IPR017871">
    <property type="entry name" value="ABC_transporter-like_CS"/>
</dbReference>
<evidence type="ECO:0000313" key="5">
    <source>
        <dbReference type="EMBL" id="OEH87024.1"/>
    </source>
</evidence>
<name>A0A1E5LAC3_9FIRM</name>
<keyword evidence="3 5" id="KW-0067">ATP-binding</keyword>
<keyword evidence="1" id="KW-0813">Transport</keyword>
<dbReference type="InterPro" id="IPR027417">
    <property type="entry name" value="P-loop_NTPase"/>
</dbReference>
<dbReference type="PROSITE" id="PS00211">
    <property type="entry name" value="ABC_TRANSPORTER_1"/>
    <property type="match status" value="1"/>
</dbReference>
<gene>
    <name evidence="5" type="ORF">BHU72_00035</name>
</gene>
<dbReference type="CDD" id="cd03255">
    <property type="entry name" value="ABC_MJ0796_LolCDE_FtsE"/>
    <property type="match status" value="1"/>
</dbReference>
<dbReference type="InterPro" id="IPR003593">
    <property type="entry name" value="AAA+_ATPase"/>
</dbReference>
<dbReference type="GO" id="GO:0098796">
    <property type="term" value="C:membrane protein complex"/>
    <property type="evidence" value="ECO:0007669"/>
    <property type="project" value="UniProtKB-ARBA"/>
</dbReference>
<dbReference type="PANTHER" id="PTHR24220">
    <property type="entry name" value="IMPORT ATP-BINDING PROTEIN"/>
    <property type="match status" value="1"/>
</dbReference>
<dbReference type="InterPro" id="IPR015854">
    <property type="entry name" value="ABC_transpr_LolD-like"/>
</dbReference>
<feature type="domain" description="ABC transporter" evidence="4">
    <location>
        <begin position="5"/>
        <end position="233"/>
    </location>
</feature>
<proteinExistence type="predicted"/>
<comment type="caution">
    <text evidence="5">The sequence shown here is derived from an EMBL/GenBank/DDBJ whole genome shotgun (WGS) entry which is preliminary data.</text>
</comment>
<keyword evidence="2" id="KW-0547">Nucleotide-binding</keyword>
<sequence length="233" mass="26029">MTHSVHLQNVRKVYRIGKERVVAIDDISVSVKTGEICCLLGTSGSGKSTLLNLMAGLEKPTKGLIEVNGIRIDSLNERQLARFRQNYVGFIFQSYNLLPTLTALENVSLPLTFRDVPKKIREEKAAEMLKAVGLEKYILHKPSQMSGGQQQRVGIARAFVSKPPIIFADEPTGNLDSKTTEDVIQLMLRIANENGQTLMIVTHDQHIATYANRIIRIADGNIVSEEYQQREIV</sequence>
<organism evidence="5 6">
    <name type="scientific">Desulfuribacillus stibiiarsenatis</name>
    <dbReference type="NCBI Taxonomy" id="1390249"/>
    <lineage>
        <taxon>Bacteria</taxon>
        <taxon>Bacillati</taxon>
        <taxon>Bacillota</taxon>
        <taxon>Desulfuribacillia</taxon>
        <taxon>Desulfuribacillales</taxon>
        <taxon>Desulfuribacillaceae</taxon>
        <taxon>Desulfuribacillus</taxon>
    </lineage>
</organism>
<evidence type="ECO:0000256" key="3">
    <source>
        <dbReference type="ARBA" id="ARBA00022840"/>
    </source>
</evidence>
<dbReference type="AlphaFoldDB" id="A0A1E5LAC3"/>
<reference evidence="5 6" key="1">
    <citation type="submission" date="2016-09" db="EMBL/GenBank/DDBJ databases">
        <title>Desulfuribacillus arsenicus sp. nov., an obligately anaerobic, dissimilatory arsenic- and antimonate-reducing bacterium isolated from anoxic sediments.</title>
        <authorList>
            <person name="Abin C.A."/>
            <person name="Hollibaugh J.T."/>
        </authorList>
    </citation>
    <scope>NUCLEOTIDE SEQUENCE [LARGE SCALE GENOMIC DNA]</scope>
    <source>
        <strain evidence="5 6">MLFW-2</strain>
    </source>
</reference>
<accession>A0A1E5LAC3</accession>
<dbReference type="EMBL" id="MJAT01000001">
    <property type="protein sequence ID" value="OEH87024.1"/>
    <property type="molecule type" value="Genomic_DNA"/>
</dbReference>
<dbReference type="SMART" id="SM00382">
    <property type="entry name" value="AAA"/>
    <property type="match status" value="1"/>
</dbReference>
<evidence type="ECO:0000256" key="2">
    <source>
        <dbReference type="ARBA" id="ARBA00022741"/>
    </source>
</evidence>
<dbReference type="GO" id="GO:0016887">
    <property type="term" value="F:ATP hydrolysis activity"/>
    <property type="evidence" value="ECO:0007669"/>
    <property type="project" value="InterPro"/>
</dbReference>
<evidence type="ECO:0000259" key="4">
    <source>
        <dbReference type="PROSITE" id="PS50893"/>
    </source>
</evidence>
<dbReference type="FunFam" id="3.40.50.300:FF:000032">
    <property type="entry name" value="Export ABC transporter ATP-binding protein"/>
    <property type="match status" value="1"/>
</dbReference>
<keyword evidence="6" id="KW-1185">Reference proteome</keyword>
<dbReference type="InterPro" id="IPR017911">
    <property type="entry name" value="MacB-like_ATP-bd"/>
</dbReference>